<feature type="coiled-coil region" evidence="1">
    <location>
        <begin position="314"/>
        <end position="341"/>
    </location>
</feature>
<evidence type="ECO:0000313" key="3">
    <source>
        <dbReference type="Proteomes" id="UP000287651"/>
    </source>
</evidence>
<evidence type="ECO:0000313" key="2">
    <source>
        <dbReference type="EMBL" id="RRT59716.1"/>
    </source>
</evidence>
<evidence type="ECO:0000256" key="1">
    <source>
        <dbReference type="SAM" id="Coils"/>
    </source>
</evidence>
<protein>
    <submittedName>
        <fullName evidence="2">Uncharacterized protein</fullName>
    </submittedName>
</protein>
<accession>A0A426Z6Y3</accession>
<sequence>MSRILSHPFEDFVSVAVVPSSSVSGDSRTVDALVAIRSLFNVDSTVTTCRLVEVRKNYFIHPCYELHAPLPGEYPYDTFSCGFSLFTDALEVGLRFPLHPCYGSGIVAIQELFITCFRLSRGQAKYYLAARSEFRVSSFRKCIWKAVAKQPTNASGSTARTSTDKGKGIVELEEVLERGYTMWELCEVEDRAGADKYFTSIMTRPRCADSKGPLVPRWSTISRSASFGPRVRCPRSTCEGLYTPSCEASKGCLFSPFLILPSNLPLCLQGLHFASALISRIHDASRLVRSQHEKILTLWAANKELKTRVGQELVAVTERQAKELEGEVKSQRREIEQEVGLLRSSLDGARNGRARLEGDVLSLTEVAAFLEAELKAEGP</sequence>
<keyword evidence="1" id="KW-0175">Coiled coil</keyword>
<gene>
    <name evidence="2" type="ORF">B296_00045597</name>
</gene>
<dbReference type="AlphaFoldDB" id="A0A426Z6Y3"/>
<organism evidence="2 3">
    <name type="scientific">Ensete ventricosum</name>
    <name type="common">Abyssinian banana</name>
    <name type="synonym">Musa ensete</name>
    <dbReference type="NCBI Taxonomy" id="4639"/>
    <lineage>
        <taxon>Eukaryota</taxon>
        <taxon>Viridiplantae</taxon>
        <taxon>Streptophyta</taxon>
        <taxon>Embryophyta</taxon>
        <taxon>Tracheophyta</taxon>
        <taxon>Spermatophyta</taxon>
        <taxon>Magnoliopsida</taxon>
        <taxon>Liliopsida</taxon>
        <taxon>Zingiberales</taxon>
        <taxon>Musaceae</taxon>
        <taxon>Ensete</taxon>
    </lineage>
</organism>
<reference evidence="2 3" key="1">
    <citation type="journal article" date="2014" name="Agronomy (Basel)">
        <title>A Draft Genome Sequence for Ensete ventricosum, the Drought-Tolerant Tree Against Hunger.</title>
        <authorList>
            <person name="Harrison J."/>
            <person name="Moore K.A."/>
            <person name="Paszkiewicz K."/>
            <person name="Jones T."/>
            <person name="Grant M."/>
            <person name="Ambacheew D."/>
            <person name="Muzemil S."/>
            <person name="Studholme D.J."/>
        </authorList>
    </citation>
    <scope>NUCLEOTIDE SEQUENCE [LARGE SCALE GENOMIC DNA]</scope>
</reference>
<proteinExistence type="predicted"/>
<dbReference type="EMBL" id="AMZH03008097">
    <property type="protein sequence ID" value="RRT59716.1"/>
    <property type="molecule type" value="Genomic_DNA"/>
</dbReference>
<name>A0A426Z6Y3_ENSVE</name>
<dbReference type="Proteomes" id="UP000287651">
    <property type="component" value="Unassembled WGS sequence"/>
</dbReference>
<comment type="caution">
    <text evidence="2">The sequence shown here is derived from an EMBL/GenBank/DDBJ whole genome shotgun (WGS) entry which is preliminary data.</text>
</comment>